<dbReference type="InterPro" id="IPR027417">
    <property type="entry name" value="P-loop_NTPase"/>
</dbReference>
<dbReference type="KEGG" id="asip:AQUSIP_22710"/>
<evidence type="ECO:0000313" key="3">
    <source>
        <dbReference type="Proteomes" id="UP000324194"/>
    </source>
</evidence>
<dbReference type="InterPro" id="IPR025669">
    <property type="entry name" value="AAA_dom"/>
</dbReference>
<dbReference type="RefSeq" id="WP_232051915.1">
    <property type="nucleotide sequence ID" value="NZ_LR699120.1"/>
</dbReference>
<feature type="domain" description="AAA" evidence="1">
    <location>
        <begin position="1"/>
        <end position="192"/>
    </location>
</feature>
<dbReference type="Proteomes" id="UP000324194">
    <property type="component" value="Chromosome 2"/>
</dbReference>
<gene>
    <name evidence="2" type="ORF">AQUSIP_22710</name>
</gene>
<sequence length="289" mass="32242">MEIIAFVNNKGGVGKTTCSKLMAEYLSKTKSLRTLCIDFDPQCNFSHQYLHMEIDPAAPEGLMPPIHPDYDPSNPEDQDWDGRSSIAEIFYGQGVVPYPTYVPNLDIAPGHAEKLLAAESVRRSEVVEKVHKQLASFLNSSDVRAAYDAVVIDTAPSKGPLTISVMKASTHIIIPSVMEEQPVQGIYGMLQLWMQESLAREKNRPLQLVGILPNMFKQTRLHKDILTSLQDNSAIGKYVLPVKFSQRIVFAEVDAADSNPRSIFDFQEQHVAKSEAMEVCSYIAERIFA</sequence>
<accession>A0A5E4PJ07</accession>
<evidence type="ECO:0000259" key="1">
    <source>
        <dbReference type="Pfam" id="PF13614"/>
    </source>
</evidence>
<dbReference type="PANTHER" id="PTHR13696:SF99">
    <property type="entry name" value="COBYRINIC ACID AC-DIAMIDE SYNTHASE"/>
    <property type="match status" value="1"/>
</dbReference>
<dbReference type="PANTHER" id="PTHR13696">
    <property type="entry name" value="P-LOOP CONTAINING NUCLEOSIDE TRIPHOSPHATE HYDROLASE"/>
    <property type="match status" value="1"/>
</dbReference>
<organism evidence="2 3">
    <name type="scientific">Aquicella siphonis</name>
    <dbReference type="NCBI Taxonomy" id="254247"/>
    <lineage>
        <taxon>Bacteria</taxon>
        <taxon>Pseudomonadati</taxon>
        <taxon>Pseudomonadota</taxon>
        <taxon>Gammaproteobacteria</taxon>
        <taxon>Legionellales</taxon>
        <taxon>Coxiellaceae</taxon>
        <taxon>Aquicella</taxon>
    </lineage>
</organism>
<dbReference type="SUPFAM" id="SSF52540">
    <property type="entry name" value="P-loop containing nucleoside triphosphate hydrolases"/>
    <property type="match status" value="1"/>
</dbReference>
<dbReference type="CDD" id="cd02042">
    <property type="entry name" value="ParAB_family"/>
    <property type="match status" value="1"/>
</dbReference>
<name>A0A5E4PJ07_9COXI</name>
<dbReference type="AlphaFoldDB" id="A0A5E4PJ07"/>
<proteinExistence type="predicted"/>
<evidence type="ECO:0000313" key="2">
    <source>
        <dbReference type="EMBL" id="VVC76944.1"/>
    </source>
</evidence>
<keyword evidence="3" id="KW-1185">Reference proteome</keyword>
<dbReference type="Gene3D" id="3.40.50.300">
    <property type="entry name" value="P-loop containing nucleotide triphosphate hydrolases"/>
    <property type="match status" value="1"/>
</dbReference>
<dbReference type="InterPro" id="IPR050678">
    <property type="entry name" value="DNA_Partitioning_ATPase"/>
</dbReference>
<dbReference type="Pfam" id="PF13614">
    <property type="entry name" value="AAA_31"/>
    <property type="match status" value="1"/>
</dbReference>
<protein>
    <recommendedName>
        <fullName evidence="1">AAA domain-containing protein</fullName>
    </recommendedName>
</protein>
<dbReference type="EMBL" id="LR699120">
    <property type="protein sequence ID" value="VVC76944.1"/>
    <property type="molecule type" value="Genomic_DNA"/>
</dbReference>
<reference evidence="2 3" key="1">
    <citation type="submission" date="2019-08" db="EMBL/GenBank/DDBJ databases">
        <authorList>
            <person name="Guy L."/>
        </authorList>
    </citation>
    <scope>NUCLEOTIDE SEQUENCE [LARGE SCALE GENOMIC DNA]</scope>
    <source>
        <strain evidence="2 3">SGT-108</strain>
    </source>
</reference>